<evidence type="ECO:0000313" key="7">
    <source>
        <dbReference type="EMBL" id="MFJ3045547.1"/>
    </source>
</evidence>
<dbReference type="PANTHER" id="PTHR35936">
    <property type="entry name" value="MEMBRANE-BOUND LYTIC MUREIN TRANSGLYCOSYLASE F"/>
    <property type="match status" value="1"/>
</dbReference>
<evidence type="ECO:0000256" key="5">
    <source>
        <dbReference type="SAM" id="SignalP"/>
    </source>
</evidence>
<evidence type="ECO:0000256" key="2">
    <source>
        <dbReference type="ARBA" id="ARBA00010333"/>
    </source>
</evidence>
<evidence type="ECO:0000256" key="4">
    <source>
        <dbReference type="RuleBase" id="RU003744"/>
    </source>
</evidence>
<comment type="subcellular location">
    <subcellularLocation>
        <location evidence="1">Cell envelope</location>
    </subcellularLocation>
</comment>
<dbReference type="RefSeq" id="WP_402699191.1">
    <property type="nucleotide sequence ID" value="NZ_JBIUZV010000003.1"/>
</dbReference>
<dbReference type="InterPro" id="IPR018313">
    <property type="entry name" value="SBP_3_CS"/>
</dbReference>
<dbReference type="Gene3D" id="3.40.190.10">
    <property type="entry name" value="Periplasmic binding protein-like II"/>
    <property type="match status" value="2"/>
</dbReference>
<evidence type="ECO:0000259" key="6">
    <source>
        <dbReference type="SMART" id="SM00062"/>
    </source>
</evidence>
<reference evidence="7 8" key="1">
    <citation type="submission" date="2024-10" db="EMBL/GenBank/DDBJ databases">
        <title>The Natural Products Discovery Center: Release of the First 8490 Sequenced Strains for Exploring Actinobacteria Biosynthetic Diversity.</title>
        <authorList>
            <person name="Kalkreuter E."/>
            <person name="Kautsar S.A."/>
            <person name="Yang D."/>
            <person name="Bader C.D."/>
            <person name="Teijaro C.N."/>
            <person name="Fluegel L."/>
            <person name="Davis C.M."/>
            <person name="Simpson J.R."/>
            <person name="Lauterbach L."/>
            <person name="Steele A.D."/>
            <person name="Gui C."/>
            <person name="Meng S."/>
            <person name="Li G."/>
            <person name="Viehrig K."/>
            <person name="Ye F."/>
            <person name="Su P."/>
            <person name="Kiefer A.F."/>
            <person name="Nichols A."/>
            <person name="Cepeda A.J."/>
            <person name="Yan W."/>
            <person name="Fan B."/>
            <person name="Jiang Y."/>
            <person name="Adhikari A."/>
            <person name="Zheng C.-J."/>
            <person name="Schuster L."/>
            <person name="Cowan T.M."/>
            <person name="Smanski M.J."/>
            <person name="Chevrette M.G."/>
            <person name="De Carvalho L.P.S."/>
            <person name="Shen B."/>
        </authorList>
    </citation>
    <scope>NUCLEOTIDE SEQUENCE [LARGE SCALE GENOMIC DNA]</scope>
    <source>
        <strain evidence="7 8">NPDC087045</strain>
    </source>
</reference>
<feature type="signal peptide" evidence="5">
    <location>
        <begin position="1"/>
        <end position="29"/>
    </location>
</feature>
<dbReference type="PANTHER" id="PTHR35936:SF17">
    <property type="entry name" value="ARGININE-BINDING EXTRACELLULAR PROTEIN ARTP"/>
    <property type="match status" value="1"/>
</dbReference>
<protein>
    <submittedName>
        <fullName evidence="7">Transporter substrate-binding domain-containing protein</fullName>
    </submittedName>
</protein>
<dbReference type="EMBL" id="JBIUZV010000003">
    <property type="protein sequence ID" value="MFJ3045547.1"/>
    <property type="molecule type" value="Genomic_DNA"/>
</dbReference>
<comment type="caution">
    <text evidence="7">The sequence shown here is derived from an EMBL/GenBank/DDBJ whole genome shotgun (WGS) entry which is preliminary data.</text>
</comment>
<evidence type="ECO:0000256" key="1">
    <source>
        <dbReference type="ARBA" id="ARBA00004196"/>
    </source>
</evidence>
<organism evidence="7 8">
    <name type="scientific">Herbaspirillum chlorophenolicum</name>
    <dbReference type="NCBI Taxonomy" id="211589"/>
    <lineage>
        <taxon>Bacteria</taxon>
        <taxon>Pseudomonadati</taxon>
        <taxon>Pseudomonadota</taxon>
        <taxon>Betaproteobacteria</taxon>
        <taxon>Burkholderiales</taxon>
        <taxon>Oxalobacteraceae</taxon>
        <taxon>Herbaspirillum</taxon>
    </lineage>
</organism>
<dbReference type="InterPro" id="IPR001638">
    <property type="entry name" value="Solute-binding_3/MltF_N"/>
</dbReference>
<evidence type="ECO:0000256" key="3">
    <source>
        <dbReference type="ARBA" id="ARBA00022729"/>
    </source>
</evidence>
<dbReference type="SMART" id="SM00062">
    <property type="entry name" value="PBPb"/>
    <property type="match status" value="1"/>
</dbReference>
<feature type="chain" id="PRO_5045341385" evidence="5">
    <location>
        <begin position="30"/>
        <end position="267"/>
    </location>
</feature>
<feature type="domain" description="Solute-binding protein family 3/N-terminal" evidence="6">
    <location>
        <begin position="40"/>
        <end position="260"/>
    </location>
</feature>
<dbReference type="Proteomes" id="UP001617427">
    <property type="component" value="Unassembled WGS sequence"/>
</dbReference>
<gene>
    <name evidence="7" type="ORF">ACIPEN_06945</name>
</gene>
<keyword evidence="3 5" id="KW-0732">Signal</keyword>
<dbReference type="SUPFAM" id="SSF53850">
    <property type="entry name" value="Periplasmic binding protein-like II"/>
    <property type="match status" value="1"/>
</dbReference>
<dbReference type="Pfam" id="PF00497">
    <property type="entry name" value="SBP_bac_3"/>
    <property type="match status" value="1"/>
</dbReference>
<dbReference type="PROSITE" id="PS01039">
    <property type="entry name" value="SBP_BACTERIAL_3"/>
    <property type="match status" value="1"/>
</dbReference>
<comment type="similarity">
    <text evidence="2 4">Belongs to the bacterial solute-binding protein 3 family.</text>
</comment>
<proteinExistence type="inferred from homology"/>
<evidence type="ECO:0000313" key="8">
    <source>
        <dbReference type="Proteomes" id="UP001617427"/>
    </source>
</evidence>
<accession>A0ABW8EY60</accession>
<sequence length="267" mass="28598">MRIKGLIHARFLAAMLAGCAMLASMQASAQSIAELTKKGKVAIGVVSGTPPFGSVDAKGVPIGYDIDVANLIGKYMGLQVEIVPLTPPARIPALESGKVDFLVATLAPTPERAKSVLFTIPYSAFELAVVAPVNSKFKSLADLEKKKIAVNRGGTSDTALTRLAPPGTVLVRFEDDSTVTQALLSNQVDSISIPSTMAHEIIKTRGAGKIELKFAYSVQPNSMTVRKGSYELQQWLNNFIYYVKVNGELEAIAHKWTGSPLPDLPVF</sequence>
<keyword evidence="8" id="KW-1185">Reference proteome</keyword>
<name>A0ABW8EY60_9BURK</name>
<dbReference type="CDD" id="cd01072">
    <property type="entry name" value="PBP2_SMa0082_like"/>
    <property type="match status" value="1"/>
</dbReference>